<feature type="domain" description="HSF-type DNA-binding" evidence="6">
    <location>
        <begin position="123"/>
        <end position="227"/>
    </location>
</feature>
<comment type="subcellular location">
    <subcellularLocation>
        <location evidence="1">Nucleus</location>
    </subcellularLocation>
</comment>
<keyword evidence="3" id="KW-0539">Nucleus</keyword>
<dbReference type="PRINTS" id="PR00056">
    <property type="entry name" value="HSFDOMAIN"/>
</dbReference>
<comment type="caution">
    <text evidence="7">The sequence shown here is derived from an EMBL/GenBank/DDBJ whole genome shotgun (WGS) entry which is preliminary data.</text>
</comment>
<evidence type="ECO:0000259" key="6">
    <source>
        <dbReference type="SMART" id="SM00415"/>
    </source>
</evidence>
<dbReference type="InterPro" id="IPR036388">
    <property type="entry name" value="WH-like_DNA-bd_sf"/>
</dbReference>
<dbReference type="PANTHER" id="PTHR10015">
    <property type="entry name" value="HEAT SHOCK TRANSCRIPTION FACTOR"/>
    <property type="match status" value="1"/>
</dbReference>
<evidence type="ECO:0000313" key="7">
    <source>
        <dbReference type="EMBL" id="KAL3817419.1"/>
    </source>
</evidence>
<feature type="region of interest" description="Disordered" evidence="5">
    <location>
        <begin position="302"/>
        <end position="321"/>
    </location>
</feature>
<sequence length="378" mass="41913">MGLPIKKRIAPLLQMSKDDCNVASGLDILLSVIDSRLMENRDFSCPSSLVAKAADESITSKASIGTNGAQSHGKIKNQEDDFDEDSIEESARSLSSPVAASSQQRRHVMVGSTSFDSTRRNKRSKIFPEILMDILSNPDYAHIIGWSPTGRSFVILDTPLFSSQILPKYFRRVVFRSFVRKLNRWGFRSMRRSSEEGRLESNYSAPRFEHKHFSRDEPEMCVKIFCKSNPGASKRILHAKQIDGQDSGDDTSLAGDDGLPGGANDAVVITPIENATSILSAAPVAAATTVVSHPPLKQLHTTGGVGGLLPRPAPSHQQNNDEFRTFSNECILMDLQWRRHQALMNRVRMMQMSSNPDILSQVIAEKWQQMMLLNGGSR</sequence>
<dbReference type="SMART" id="SM00415">
    <property type="entry name" value="HSF"/>
    <property type="match status" value="1"/>
</dbReference>
<accession>A0ABD3RYV3</accession>
<evidence type="ECO:0000256" key="4">
    <source>
        <dbReference type="RuleBase" id="RU004020"/>
    </source>
</evidence>
<dbReference type="Proteomes" id="UP001530377">
    <property type="component" value="Unassembled WGS sequence"/>
</dbReference>
<gene>
    <name evidence="7" type="ORF">ACHAXA_011048</name>
</gene>
<dbReference type="SUPFAM" id="SSF46785">
    <property type="entry name" value="Winged helix' DNA-binding domain"/>
    <property type="match status" value="1"/>
</dbReference>
<evidence type="ECO:0000256" key="3">
    <source>
        <dbReference type="ARBA" id="ARBA00023242"/>
    </source>
</evidence>
<dbReference type="InterPro" id="IPR000232">
    <property type="entry name" value="HSF_DNA-bd"/>
</dbReference>
<proteinExistence type="inferred from homology"/>
<dbReference type="GO" id="GO:0005634">
    <property type="term" value="C:nucleus"/>
    <property type="evidence" value="ECO:0007669"/>
    <property type="project" value="UniProtKB-SubCell"/>
</dbReference>
<organism evidence="7 8">
    <name type="scientific">Cyclostephanos tholiformis</name>
    <dbReference type="NCBI Taxonomy" id="382380"/>
    <lineage>
        <taxon>Eukaryota</taxon>
        <taxon>Sar</taxon>
        <taxon>Stramenopiles</taxon>
        <taxon>Ochrophyta</taxon>
        <taxon>Bacillariophyta</taxon>
        <taxon>Coscinodiscophyceae</taxon>
        <taxon>Thalassiosirophycidae</taxon>
        <taxon>Stephanodiscales</taxon>
        <taxon>Stephanodiscaceae</taxon>
        <taxon>Cyclostephanos</taxon>
    </lineage>
</organism>
<dbReference type="InterPro" id="IPR036390">
    <property type="entry name" value="WH_DNA-bd_sf"/>
</dbReference>
<evidence type="ECO:0000256" key="2">
    <source>
        <dbReference type="ARBA" id="ARBA00023125"/>
    </source>
</evidence>
<protein>
    <recommendedName>
        <fullName evidence="6">HSF-type DNA-binding domain-containing protein</fullName>
    </recommendedName>
</protein>
<keyword evidence="2" id="KW-0238">DNA-binding</keyword>
<dbReference type="Pfam" id="PF00447">
    <property type="entry name" value="HSF_DNA-bind"/>
    <property type="match status" value="1"/>
</dbReference>
<dbReference type="AlphaFoldDB" id="A0ABD3RYV3"/>
<dbReference type="PANTHER" id="PTHR10015:SF206">
    <property type="entry name" value="HSF-TYPE DNA-BINDING DOMAIN-CONTAINING PROTEIN"/>
    <property type="match status" value="1"/>
</dbReference>
<feature type="region of interest" description="Disordered" evidence="5">
    <location>
        <begin position="62"/>
        <end position="114"/>
    </location>
</feature>
<feature type="compositionally biased region" description="Polar residues" evidence="5">
    <location>
        <begin position="92"/>
        <end position="103"/>
    </location>
</feature>
<evidence type="ECO:0000313" key="8">
    <source>
        <dbReference type="Proteomes" id="UP001530377"/>
    </source>
</evidence>
<dbReference type="Gene3D" id="1.10.10.10">
    <property type="entry name" value="Winged helix-like DNA-binding domain superfamily/Winged helix DNA-binding domain"/>
    <property type="match status" value="1"/>
</dbReference>
<dbReference type="EMBL" id="JALLPB020000105">
    <property type="protein sequence ID" value="KAL3817419.1"/>
    <property type="molecule type" value="Genomic_DNA"/>
</dbReference>
<dbReference type="GO" id="GO:0003677">
    <property type="term" value="F:DNA binding"/>
    <property type="evidence" value="ECO:0007669"/>
    <property type="project" value="UniProtKB-KW"/>
</dbReference>
<reference evidence="7 8" key="1">
    <citation type="submission" date="2024-10" db="EMBL/GenBank/DDBJ databases">
        <title>Updated reference genomes for cyclostephanoid diatoms.</title>
        <authorList>
            <person name="Roberts W.R."/>
            <person name="Alverson A.J."/>
        </authorList>
    </citation>
    <scope>NUCLEOTIDE SEQUENCE [LARGE SCALE GENOMIC DNA]</scope>
    <source>
        <strain evidence="7 8">AJA228-03</strain>
    </source>
</reference>
<name>A0ABD3RYV3_9STRA</name>
<comment type="similarity">
    <text evidence="4">Belongs to the HSF family.</text>
</comment>
<evidence type="ECO:0000256" key="5">
    <source>
        <dbReference type="SAM" id="MobiDB-lite"/>
    </source>
</evidence>
<evidence type="ECO:0000256" key="1">
    <source>
        <dbReference type="ARBA" id="ARBA00004123"/>
    </source>
</evidence>
<keyword evidence="8" id="KW-1185">Reference proteome</keyword>